<dbReference type="PROSITE" id="PS50995">
    <property type="entry name" value="HTH_MARR_2"/>
    <property type="match status" value="1"/>
</dbReference>
<dbReference type="STRING" id="560819.SAMN05428998_112131"/>
<name>A0A1Y6C6T0_9PROT</name>
<dbReference type="GO" id="GO:0003700">
    <property type="term" value="F:DNA-binding transcription factor activity"/>
    <property type="evidence" value="ECO:0007669"/>
    <property type="project" value="InterPro"/>
</dbReference>
<organism evidence="6 7">
    <name type="scientific">Tistlia consotensis USBA 355</name>
    <dbReference type="NCBI Taxonomy" id="560819"/>
    <lineage>
        <taxon>Bacteria</taxon>
        <taxon>Pseudomonadati</taxon>
        <taxon>Pseudomonadota</taxon>
        <taxon>Alphaproteobacteria</taxon>
        <taxon>Rhodospirillales</taxon>
        <taxon>Rhodovibrionaceae</taxon>
        <taxon>Tistlia</taxon>
    </lineage>
</organism>
<dbReference type="Proteomes" id="UP000192917">
    <property type="component" value="Unassembled WGS sequence"/>
</dbReference>
<dbReference type="PANTHER" id="PTHR42756">
    <property type="entry name" value="TRANSCRIPTIONAL REGULATOR, MARR"/>
    <property type="match status" value="1"/>
</dbReference>
<dbReference type="SMART" id="SM00347">
    <property type="entry name" value="HTH_MARR"/>
    <property type="match status" value="1"/>
</dbReference>
<evidence type="ECO:0000256" key="4">
    <source>
        <dbReference type="SAM" id="MobiDB-lite"/>
    </source>
</evidence>
<evidence type="ECO:0000259" key="5">
    <source>
        <dbReference type="PROSITE" id="PS50995"/>
    </source>
</evidence>
<dbReference type="PRINTS" id="PR00598">
    <property type="entry name" value="HTHMARR"/>
</dbReference>
<protein>
    <submittedName>
        <fullName evidence="6">DNA-binding transcriptional regulator, MarR family</fullName>
    </submittedName>
</protein>
<evidence type="ECO:0000256" key="2">
    <source>
        <dbReference type="ARBA" id="ARBA00023125"/>
    </source>
</evidence>
<dbReference type="EMBL" id="FWZX01000012">
    <property type="protein sequence ID" value="SMF37193.1"/>
    <property type="molecule type" value="Genomic_DNA"/>
</dbReference>
<dbReference type="InterPro" id="IPR036390">
    <property type="entry name" value="WH_DNA-bd_sf"/>
</dbReference>
<keyword evidence="7" id="KW-1185">Reference proteome</keyword>
<dbReference type="GO" id="GO:0003677">
    <property type="term" value="F:DNA binding"/>
    <property type="evidence" value="ECO:0007669"/>
    <property type="project" value="UniProtKB-KW"/>
</dbReference>
<gene>
    <name evidence="6" type="ORF">SAMN05428998_112131</name>
</gene>
<dbReference type="Pfam" id="PF01047">
    <property type="entry name" value="MarR"/>
    <property type="match status" value="1"/>
</dbReference>
<dbReference type="RefSeq" id="WP_085123661.1">
    <property type="nucleotide sequence ID" value="NZ_FWZX01000012.1"/>
</dbReference>
<accession>A0A1Y6C6T0</accession>
<feature type="domain" description="HTH marR-type" evidence="5">
    <location>
        <begin position="31"/>
        <end position="160"/>
    </location>
</feature>
<dbReference type="PANTHER" id="PTHR42756:SF1">
    <property type="entry name" value="TRANSCRIPTIONAL REPRESSOR OF EMRAB OPERON"/>
    <property type="match status" value="1"/>
</dbReference>
<keyword evidence="3" id="KW-0804">Transcription</keyword>
<dbReference type="Gene3D" id="1.10.10.10">
    <property type="entry name" value="Winged helix-like DNA-binding domain superfamily/Winged helix DNA-binding domain"/>
    <property type="match status" value="1"/>
</dbReference>
<feature type="region of interest" description="Disordered" evidence="4">
    <location>
        <begin position="1"/>
        <end position="26"/>
    </location>
</feature>
<evidence type="ECO:0000313" key="7">
    <source>
        <dbReference type="Proteomes" id="UP000192917"/>
    </source>
</evidence>
<feature type="compositionally biased region" description="Low complexity" evidence="4">
    <location>
        <begin position="1"/>
        <end position="12"/>
    </location>
</feature>
<dbReference type="SUPFAM" id="SSF46785">
    <property type="entry name" value="Winged helix' DNA-binding domain"/>
    <property type="match status" value="1"/>
</dbReference>
<evidence type="ECO:0000313" key="6">
    <source>
        <dbReference type="EMBL" id="SMF37193.1"/>
    </source>
</evidence>
<keyword evidence="1" id="KW-0805">Transcription regulation</keyword>
<dbReference type="AlphaFoldDB" id="A0A1Y6C6T0"/>
<reference evidence="6 7" key="1">
    <citation type="submission" date="2017-04" db="EMBL/GenBank/DDBJ databases">
        <authorList>
            <person name="Afonso C.L."/>
            <person name="Miller P.J."/>
            <person name="Scott M.A."/>
            <person name="Spackman E."/>
            <person name="Goraichik I."/>
            <person name="Dimitrov K.M."/>
            <person name="Suarez D.L."/>
            <person name="Swayne D.E."/>
        </authorList>
    </citation>
    <scope>NUCLEOTIDE SEQUENCE [LARGE SCALE GENOMIC DNA]</scope>
    <source>
        <strain evidence="6 7">USBA 355</strain>
    </source>
</reference>
<evidence type="ECO:0000256" key="3">
    <source>
        <dbReference type="ARBA" id="ARBA00023163"/>
    </source>
</evidence>
<dbReference type="InterPro" id="IPR036388">
    <property type="entry name" value="WH-like_DNA-bd_sf"/>
</dbReference>
<proteinExistence type="predicted"/>
<keyword evidence="2 6" id="KW-0238">DNA-binding</keyword>
<evidence type="ECO:0000256" key="1">
    <source>
        <dbReference type="ARBA" id="ARBA00023015"/>
    </source>
</evidence>
<dbReference type="InterPro" id="IPR000835">
    <property type="entry name" value="HTH_MarR-typ"/>
</dbReference>
<sequence length="170" mass="18905">MAEAKASAARPAADPEESDQHWRGGPLQGRPGFLIRRLHQIHTSLFAEECGEEKVTPIMYSVLSALAQSGPVDQTTLSAAVAIDKTNMADILERLRKRGLVRRRVALKDRRVRLATLTDAGRELLDRIDERAHRAHLRTVEDLAPAEQALFVELMNRIVEAKGGSEPARR</sequence>